<dbReference type="InterPro" id="IPR000412">
    <property type="entry name" value="ABC_2_transport"/>
</dbReference>
<dbReference type="OrthoDB" id="9255971at2"/>
<dbReference type="InterPro" id="IPR013525">
    <property type="entry name" value="ABC2_TM"/>
</dbReference>
<dbReference type="GO" id="GO:0046677">
    <property type="term" value="P:response to antibiotic"/>
    <property type="evidence" value="ECO:0007669"/>
    <property type="project" value="UniProtKB-KW"/>
</dbReference>
<dbReference type="AlphaFoldDB" id="A0A1J7CA89"/>
<keyword evidence="5" id="KW-0046">Antibiotic resistance</keyword>
<keyword evidence="2 6" id="KW-0812">Transmembrane</keyword>
<keyword evidence="6" id="KW-0813">Transport</keyword>
<dbReference type="PIRSF" id="PIRSF006648">
    <property type="entry name" value="DrrB"/>
    <property type="match status" value="1"/>
</dbReference>
<evidence type="ECO:0000256" key="2">
    <source>
        <dbReference type="ARBA" id="ARBA00022692"/>
    </source>
</evidence>
<feature type="transmembrane region" description="Helical" evidence="6">
    <location>
        <begin position="61"/>
        <end position="82"/>
    </location>
</feature>
<dbReference type="InterPro" id="IPR051784">
    <property type="entry name" value="Nod_factor_ABC_transporter"/>
</dbReference>
<keyword evidence="6" id="KW-1003">Cell membrane</keyword>
<dbReference type="PANTHER" id="PTHR43229">
    <property type="entry name" value="NODULATION PROTEIN J"/>
    <property type="match status" value="1"/>
</dbReference>
<feature type="transmembrane region" description="Helical" evidence="6">
    <location>
        <begin position="138"/>
        <end position="159"/>
    </location>
</feature>
<dbReference type="EMBL" id="MLCF01000022">
    <property type="protein sequence ID" value="OIV38440.1"/>
    <property type="molecule type" value="Genomic_DNA"/>
</dbReference>
<comment type="similarity">
    <text evidence="6">Belongs to the ABC-2 integral membrane protein family.</text>
</comment>
<keyword evidence="9" id="KW-1185">Reference proteome</keyword>
<evidence type="ECO:0000256" key="3">
    <source>
        <dbReference type="ARBA" id="ARBA00022989"/>
    </source>
</evidence>
<dbReference type="RefSeq" id="WP_071655632.1">
    <property type="nucleotide sequence ID" value="NZ_MLCF01000022.1"/>
</dbReference>
<comment type="caution">
    <text evidence="8">The sequence shown here is derived from an EMBL/GenBank/DDBJ whole genome shotgun (WGS) entry which is preliminary data.</text>
</comment>
<evidence type="ECO:0000313" key="9">
    <source>
        <dbReference type="Proteomes" id="UP000243342"/>
    </source>
</evidence>
<accession>A0A1J7CA89</accession>
<dbReference type="PROSITE" id="PS51012">
    <property type="entry name" value="ABC_TM2"/>
    <property type="match status" value="1"/>
</dbReference>
<keyword evidence="3 6" id="KW-1133">Transmembrane helix</keyword>
<evidence type="ECO:0000256" key="5">
    <source>
        <dbReference type="ARBA" id="ARBA00023251"/>
    </source>
</evidence>
<dbReference type="Pfam" id="PF01061">
    <property type="entry name" value="ABC2_membrane"/>
    <property type="match status" value="1"/>
</dbReference>
<feature type="transmembrane region" description="Helical" evidence="6">
    <location>
        <begin position="171"/>
        <end position="192"/>
    </location>
</feature>
<organism evidence="8 9">
    <name type="scientific">Mangrovactinospora gilvigrisea</name>
    <dbReference type="NCBI Taxonomy" id="1428644"/>
    <lineage>
        <taxon>Bacteria</taxon>
        <taxon>Bacillati</taxon>
        <taxon>Actinomycetota</taxon>
        <taxon>Actinomycetes</taxon>
        <taxon>Kitasatosporales</taxon>
        <taxon>Streptomycetaceae</taxon>
        <taxon>Mangrovactinospora</taxon>
    </lineage>
</organism>
<evidence type="ECO:0000256" key="6">
    <source>
        <dbReference type="RuleBase" id="RU361157"/>
    </source>
</evidence>
<dbReference type="STRING" id="1428644.BIV57_05730"/>
<feature type="transmembrane region" description="Helical" evidence="6">
    <location>
        <begin position="102"/>
        <end position="126"/>
    </location>
</feature>
<gene>
    <name evidence="8" type="ORF">BIV57_05730</name>
</gene>
<evidence type="ECO:0000313" key="8">
    <source>
        <dbReference type="EMBL" id="OIV38440.1"/>
    </source>
</evidence>
<dbReference type="GO" id="GO:0043190">
    <property type="term" value="C:ATP-binding cassette (ABC) transporter complex"/>
    <property type="evidence" value="ECO:0007669"/>
    <property type="project" value="InterPro"/>
</dbReference>
<name>A0A1J7CA89_9ACTN</name>
<dbReference type="Proteomes" id="UP000243342">
    <property type="component" value="Unassembled WGS sequence"/>
</dbReference>
<keyword evidence="4 6" id="KW-0472">Membrane</keyword>
<feature type="transmembrane region" description="Helical" evidence="6">
    <location>
        <begin position="24"/>
        <end position="41"/>
    </location>
</feature>
<dbReference type="GO" id="GO:0140359">
    <property type="term" value="F:ABC-type transporter activity"/>
    <property type="evidence" value="ECO:0007669"/>
    <property type="project" value="InterPro"/>
</dbReference>
<evidence type="ECO:0000256" key="4">
    <source>
        <dbReference type="ARBA" id="ARBA00023136"/>
    </source>
</evidence>
<protein>
    <recommendedName>
        <fullName evidence="6">Transport permease protein</fullName>
    </recommendedName>
</protein>
<evidence type="ECO:0000256" key="1">
    <source>
        <dbReference type="ARBA" id="ARBA00004141"/>
    </source>
</evidence>
<evidence type="ECO:0000259" key="7">
    <source>
        <dbReference type="PROSITE" id="PS51012"/>
    </source>
</evidence>
<dbReference type="InterPro" id="IPR047817">
    <property type="entry name" value="ABC2_TM_bact-type"/>
</dbReference>
<feature type="domain" description="ABC transmembrane type-2" evidence="7">
    <location>
        <begin position="24"/>
        <end position="254"/>
    </location>
</feature>
<dbReference type="PANTHER" id="PTHR43229:SF2">
    <property type="entry name" value="NODULATION PROTEIN J"/>
    <property type="match status" value="1"/>
</dbReference>
<feature type="transmembrane region" description="Helical" evidence="6">
    <location>
        <begin position="229"/>
        <end position="251"/>
    </location>
</feature>
<comment type="subcellular location">
    <subcellularLocation>
        <location evidence="6">Cell membrane</location>
        <topology evidence="6">Multi-pass membrane protein</topology>
    </subcellularLocation>
    <subcellularLocation>
        <location evidence="1">Membrane</location>
        <topology evidence="1">Multi-pass membrane protein</topology>
    </subcellularLocation>
</comment>
<sequence>MGTVFTHGRYLTGRRLRAVLRQPAFVGVGLVQPVIWMFLFGQLFKKIVDLPGFGSGNYLDFLVPGVVAMNAMNGAMWAGMGAMEEIQRGTLDRFLTAPTSRVALMTATVAEMAVTTAAQTAIILVLGRVGGAHYPGGAAGIAVVVAASVLVGTVFGGMSNAIGMTVREREAIIGVNVFLMLPLTFLSSAFMAPTLMPSWMRHIAACNPVDWAVRSGRLALAAHPDWPGVAWRLGALAALAVAAVALSVLTFRSYQRSV</sequence>
<proteinExistence type="inferred from homology"/>
<reference evidence="8 9" key="1">
    <citation type="submission" date="2016-10" db="EMBL/GenBank/DDBJ databases">
        <title>Genome sequence of Streptomyces gilvigriseus MUSC 26.</title>
        <authorList>
            <person name="Lee L.-H."/>
            <person name="Ser H.-L."/>
        </authorList>
    </citation>
    <scope>NUCLEOTIDE SEQUENCE [LARGE SCALE GENOMIC DNA]</scope>
    <source>
        <strain evidence="8 9">MUSC 26</strain>
    </source>
</reference>